<dbReference type="GO" id="GO:0016020">
    <property type="term" value="C:membrane"/>
    <property type="evidence" value="ECO:0007669"/>
    <property type="project" value="UniProtKB-SubCell"/>
</dbReference>
<evidence type="ECO:0000256" key="3">
    <source>
        <dbReference type="ARBA" id="ARBA00023136"/>
    </source>
</evidence>
<sequence length="55" mass="5762">MLATLRSIVQQGGTGALFAGVVPRTLWIGLGGAVFLGTFDVVAKIIQPGAFHDRH</sequence>
<dbReference type="Proteomes" id="UP000293854">
    <property type="component" value="Unassembled WGS sequence"/>
</dbReference>
<keyword evidence="4" id="KW-1133">Transmembrane helix</keyword>
<dbReference type="InterPro" id="IPR018108">
    <property type="entry name" value="MCP_transmembrane"/>
</dbReference>
<evidence type="ECO:0000313" key="6">
    <source>
        <dbReference type="Proteomes" id="UP000293854"/>
    </source>
</evidence>
<comment type="subcellular location">
    <subcellularLocation>
        <location evidence="1">Membrane</location>
        <topology evidence="1">Multi-pass membrane protein</topology>
    </subcellularLocation>
</comment>
<keyword evidence="2 4" id="KW-0812">Transmembrane</keyword>
<comment type="caution">
    <text evidence="5">The sequence shown here is derived from an EMBL/GenBank/DDBJ whole genome shotgun (WGS) entry which is preliminary data.</text>
</comment>
<evidence type="ECO:0000256" key="4">
    <source>
        <dbReference type="SAM" id="Phobius"/>
    </source>
</evidence>
<proteinExistence type="predicted"/>
<accession>A0A4Q7CK71</accession>
<feature type="transmembrane region" description="Helical" evidence="4">
    <location>
        <begin position="26"/>
        <end position="46"/>
    </location>
</feature>
<keyword evidence="3 4" id="KW-0472">Membrane</keyword>
<dbReference type="InterPro" id="IPR023395">
    <property type="entry name" value="MCP_dom_sf"/>
</dbReference>
<evidence type="ECO:0000313" key="5">
    <source>
        <dbReference type="EMBL" id="RZH96919.1"/>
    </source>
</evidence>
<dbReference type="Gene3D" id="1.50.40.10">
    <property type="entry name" value="Mitochondrial carrier domain"/>
    <property type="match status" value="1"/>
</dbReference>
<dbReference type="AlphaFoldDB" id="A0A4Q7CK71"/>
<dbReference type="Pfam" id="PF00153">
    <property type="entry name" value="Mito_carr"/>
    <property type="match status" value="1"/>
</dbReference>
<reference evidence="5 6" key="1">
    <citation type="submission" date="2018-11" db="EMBL/GenBank/DDBJ databases">
        <title>Genomic profiling of Staphylococcus species from a Poultry farm system in KwaZulu-Natal, South Africa.</title>
        <authorList>
            <person name="Amoako D.G."/>
            <person name="Somboro A.M."/>
            <person name="Abia A.L.K."/>
            <person name="Bester L.A."/>
            <person name="Essack S.Y."/>
        </authorList>
    </citation>
    <scope>NUCLEOTIDE SEQUENCE [LARGE SCALE GENOMIC DNA]</scope>
    <source>
        <strain evidence="5 6">SA11</strain>
    </source>
</reference>
<organism evidence="5 6">
    <name type="scientific">Staphylococcus condimenti</name>
    <dbReference type="NCBI Taxonomy" id="70255"/>
    <lineage>
        <taxon>Bacteria</taxon>
        <taxon>Bacillati</taxon>
        <taxon>Bacillota</taxon>
        <taxon>Bacilli</taxon>
        <taxon>Bacillales</taxon>
        <taxon>Staphylococcaceae</taxon>
        <taxon>Staphylococcus</taxon>
    </lineage>
</organism>
<protein>
    <submittedName>
        <fullName evidence="5">Uncharacterized protein</fullName>
    </submittedName>
</protein>
<name>A0A4Q7CK71_9STAP</name>
<evidence type="ECO:0000256" key="1">
    <source>
        <dbReference type="ARBA" id="ARBA00004141"/>
    </source>
</evidence>
<gene>
    <name evidence="5" type="ORF">EIG99_15380</name>
</gene>
<dbReference type="SUPFAM" id="SSF103506">
    <property type="entry name" value="Mitochondrial carrier"/>
    <property type="match status" value="1"/>
</dbReference>
<evidence type="ECO:0000256" key="2">
    <source>
        <dbReference type="ARBA" id="ARBA00022692"/>
    </source>
</evidence>
<dbReference type="EMBL" id="RQTE01000827">
    <property type="protein sequence ID" value="RZH96919.1"/>
    <property type="molecule type" value="Genomic_DNA"/>
</dbReference>